<accession>A0A2N8SXK2</accession>
<dbReference type="Proteomes" id="UP000236023">
    <property type="component" value="Unassembled WGS sequence"/>
</dbReference>
<dbReference type="AlphaFoldDB" id="A0A2N8SXK2"/>
<dbReference type="RefSeq" id="WP_102895287.1">
    <property type="nucleotide sequence ID" value="NZ_JAMOHU010000020.1"/>
</dbReference>
<proteinExistence type="predicted"/>
<protein>
    <submittedName>
        <fullName evidence="1">Uncharacterized protein</fullName>
    </submittedName>
</protein>
<dbReference type="EMBL" id="POUT01000010">
    <property type="protein sequence ID" value="PNG07216.1"/>
    <property type="molecule type" value="Genomic_DNA"/>
</dbReference>
<sequence length="64" mass="6807">MSKRSLEDLVKKSEIGTIQAQAHWRGRQQAGAAGKSPNALALARRAAPDMTMCGTAGRSAVERI</sequence>
<gene>
    <name evidence="1" type="ORF">CXK94_17465</name>
</gene>
<organism evidence="1 2">
    <name type="scientific">Stutzerimonas stutzeri</name>
    <name type="common">Pseudomonas stutzeri</name>
    <dbReference type="NCBI Taxonomy" id="316"/>
    <lineage>
        <taxon>Bacteria</taxon>
        <taxon>Pseudomonadati</taxon>
        <taxon>Pseudomonadota</taxon>
        <taxon>Gammaproteobacteria</taxon>
        <taxon>Pseudomonadales</taxon>
        <taxon>Pseudomonadaceae</taxon>
        <taxon>Stutzerimonas</taxon>
    </lineage>
</organism>
<evidence type="ECO:0000313" key="2">
    <source>
        <dbReference type="Proteomes" id="UP000236023"/>
    </source>
</evidence>
<name>A0A2N8SXK2_STUST</name>
<reference evidence="1 2" key="1">
    <citation type="submission" date="2018-01" db="EMBL/GenBank/DDBJ databases">
        <title>Denitrification phenotypes of diverse strains of Pseudomonas stutzeri.</title>
        <authorList>
            <person name="Milligan D.A."/>
            <person name="Bergaust L."/>
            <person name="Bakken L.R."/>
            <person name="Frostegard A."/>
        </authorList>
    </citation>
    <scope>NUCLEOTIDE SEQUENCE [LARGE SCALE GENOMIC DNA]</scope>
    <source>
        <strain evidence="1 2">24a75</strain>
    </source>
</reference>
<evidence type="ECO:0000313" key="1">
    <source>
        <dbReference type="EMBL" id="PNG07216.1"/>
    </source>
</evidence>
<comment type="caution">
    <text evidence="1">The sequence shown here is derived from an EMBL/GenBank/DDBJ whole genome shotgun (WGS) entry which is preliminary data.</text>
</comment>